<name>A0AA38VE19_9PEZI</name>
<dbReference type="EMBL" id="JANBVN010000200">
    <property type="protein sequence ID" value="KAJ9133493.1"/>
    <property type="molecule type" value="Genomic_DNA"/>
</dbReference>
<accession>A0AA38VE19</accession>
<keyword evidence="3" id="KW-1185">Reference proteome</keyword>
<reference evidence="2" key="1">
    <citation type="submission" date="2022-07" db="EMBL/GenBank/DDBJ databases">
        <title>Fungi with potential for degradation of polypropylene.</title>
        <authorList>
            <person name="Gostincar C."/>
        </authorList>
    </citation>
    <scope>NUCLEOTIDE SEQUENCE</scope>
    <source>
        <strain evidence="2">EXF-13287</strain>
    </source>
</reference>
<protein>
    <submittedName>
        <fullName evidence="2">Uncharacterized protein</fullName>
    </submittedName>
</protein>
<dbReference type="AlphaFoldDB" id="A0AA38VE19"/>
<proteinExistence type="predicted"/>
<gene>
    <name evidence="2" type="ORF">NKR19_g9018</name>
</gene>
<evidence type="ECO:0000256" key="1">
    <source>
        <dbReference type="SAM" id="MobiDB-lite"/>
    </source>
</evidence>
<evidence type="ECO:0000313" key="3">
    <source>
        <dbReference type="Proteomes" id="UP001174691"/>
    </source>
</evidence>
<sequence>MDPHLLQILLQPQSRLSIFFQARDELMHAVFQARVSVLVVVPDLDQPPYRAPEHDAQVIQVPVGVPPAPQRVVDEPDESGPRHTSAASQAKPSQTALSLSESGGWPCPN</sequence>
<feature type="compositionally biased region" description="Polar residues" evidence="1">
    <location>
        <begin position="85"/>
        <end position="101"/>
    </location>
</feature>
<evidence type="ECO:0000313" key="2">
    <source>
        <dbReference type="EMBL" id="KAJ9133493.1"/>
    </source>
</evidence>
<dbReference type="Proteomes" id="UP001174691">
    <property type="component" value="Unassembled WGS sequence"/>
</dbReference>
<feature type="region of interest" description="Disordered" evidence="1">
    <location>
        <begin position="64"/>
        <end position="109"/>
    </location>
</feature>
<comment type="caution">
    <text evidence="2">The sequence shown here is derived from an EMBL/GenBank/DDBJ whole genome shotgun (WGS) entry which is preliminary data.</text>
</comment>
<organism evidence="2 3">
    <name type="scientific">Coniochaeta hoffmannii</name>
    <dbReference type="NCBI Taxonomy" id="91930"/>
    <lineage>
        <taxon>Eukaryota</taxon>
        <taxon>Fungi</taxon>
        <taxon>Dikarya</taxon>
        <taxon>Ascomycota</taxon>
        <taxon>Pezizomycotina</taxon>
        <taxon>Sordariomycetes</taxon>
        <taxon>Sordariomycetidae</taxon>
        <taxon>Coniochaetales</taxon>
        <taxon>Coniochaetaceae</taxon>
        <taxon>Coniochaeta</taxon>
    </lineage>
</organism>